<evidence type="ECO:0000313" key="2">
    <source>
        <dbReference type="Proteomes" id="UP000315295"/>
    </source>
</evidence>
<accession>A0A540K364</accession>
<reference evidence="1 2" key="1">
    <citation type="journal article" date="2019" name="G3 (Bethesda)">
        <title>Sequencing of a Wild Apple (Malus baccata) Genome Unravels the Differences Between Cultivated and Wild Apple Species Regarding Disease Resistance and Cold Tolerance.</title>
        <authorList>
            <person name="Chen X."/>
        </authorList>
    </citation>
    <scope>NUCLEOTIDE SEQUENCE [LARGE SCALE GENOMIC DNA]</scope>
    <source>
        <strain evidence="2">cv. Shandingzi</strain>
        <tissue evidence="1">Leaves</tissue>
    </source>
</reference>
<dbReference type="AlphaFoldDB" id="A0A540K364"/>
<organism evidence="1 2">
    <name type="scientific">Malus baccata</name>
    <name type="common">Siberian crab apple</name>
    <name type="synonym">Pyrus baccata</name>
    <dbReference type="NCBI Taxonomy" id="106549"/>
    <lineage>
        <taxon>Eukaryota</taxon>
        <taxon>Viridiplantae</taxon>
        <taxon>Streptophyta</taxon>
        <taxon>Embryophyta</taxon>
        <taxon>Tracheophyta</taxon>
        <taxon>Spermatophyta</taxon>
        <taxon>Magnoliopsida</taxon>
        <taxon>eudicotyledons</taxon>
        <taxon>Gunneridae</taxon>
        <taxon>Pentapetalae</taxon>
        <taxon>rosids</taxon>
        <taxon>fabids</taxon>
        <taxon>Rosales</taxon>
        <taxon>Rosaceae</taxon>
        <taxon>Amygdaloideae</taxon>
        <taxon>Maleae</taxon>
        <taxon>Malus</taxon>
    </lineage>
</organism>
<protein>
    <submittedName>
        <fullName evidence="1">Uncharacterized protein</fullName>
    </submittedName>
</protein>
<proteinExistence type="predicted"/>
<sequence length="80" mass="9434">MHYITQAYLLTNSSLHLETQNRRKTPETIQLLKIQMIDPWHELEPYLLTNTPVNGISMENHIADFKTNISHVFFCQCTFL</sequence>
<comment type="caution">
    <text evidence="1">The sequence shown here is derived from an EMBL/GenBank/DDBJ whole genome shotgun (WGS) entry which is preliminary data.</text>
</comment>
<dbReference type="Proteomes" id="UP000315295">
    <property type="component" value="Unassembled WGS sequence"/>
</dbReference>
<name>A0A540K364_MALBA</name>
<gene>
    <name evidence="1" type="ORF">C1H46_045758</name>
</gene>
<keyword evidence="2" id="KW-1185">Reference proteome</keyword>
<dbReference type="EMBL" id="VIEB01011061">
    <property type="protein sequence ID" value="TQD68709.1"/>
    <property type="molecule type" value="Genomic_DNA"/>
</dbReference>
<evidence type="ECO:0000313" key="1">
    <source>
        <dbReference type="EMBL" id="TQD68709.1"/>
    </source>
</evidence>